<evidence type="ECO:0000313" key="3">
    <source>
        <dbReference type="EMBL" id="SHJ82886.1"/>
    </source>
</evidence>
<dbReference type="AlphaFoldDB" id="A0A1M6MHM7"/>
<dbReference type="SUPFAM" id="SSF51430">
    <property type="entry name" value="NAD(P)-linked oxidoreductase"/>
    <property type="match status" value="1"/>
</dbReference>
<name>A0A1M6MHM7_9BACL</name>
<dbReference type="InterPro" id="IPR050523">
    <property type="entry name" value="AKR_Detox_Biosynth"/>
</dbReference>
<dbReference type="RefSeq" id="WP_207549695.1">
    <property type="nucleotide sequence ID" value="NZ_FRAF01000004.1"/>
</dbReference>
<reference evidence="4" key="1">
    <citation type="submission" date="2016-11" db="EMBL/GenBank/DDBJ databases">
        <authorList>
            <person name="Varghese N."/>
            <person name="Submissions S."/>
        </authorList>
    </citation>
    <scope>NUCLEOTIDE SEQUENCE [LARGE SCALE GENOMIC DNA]</scope>
    <source>
        <strain evidence="4">USBA-503</strain>
    </source>
</reference>
<dbReference type="InterPro" id="IPR020471">
    <property type="entry name" value="AKR"/>
</dbReference>
<evidence type="ECO:0000313" key="4">
    <source>
        <dbReference type="Proteomes" id="UP000184016"/>
    </source>
</evidence>
<dbReference type="InterPro" id="IPR023210">
    <property type="entry name" value="NADP_OxRdtase_dom"/>
</dbReference>
<keyword evidence="4" id="KW-1185">Reference proteome</keyword>
<feature type="domain" description="NADP-dependent oxidoreductase" evidence="2">
    <location>
        <begin position="20"/>
        <end position="321"/>
    </location>
</feature>
<dbReference type="InterPro" id="IPR036812">
    <property type="entry name" value="NAD(P)_OxRdtase_dom_sf"/>
</dbReference>
<dbReference type="CDD" id="cd19093">
    <property type="entry name" value="AKR_AtPLR-like"/>
    <property type="match status" value="1"/>
</dbReference>
<dbReference type="Gene3D" id="3.20.20.100">
    <property type="entry name" value="NADP-dependent oxidoreductase domain"/>
    <property type="match status" value="1"/>
</dbReference>
<dbReference type="PRINTS" id="PR00069">
    <property type="entry name" value="ALDKETRDTASE"/>
</dbReference>
<organism evidence="3 4">
    <name type="scientific">Alicyclobacillus tolerans</name>
    <dbReference type="NCBI Taxonomy" id="90970"/>
    <lineage>
        <taxon>Bacteria</taxon>
        <taxon>Bacillati</taxon>
        <taxon>Bacillota</taxon>
        <taxon>Bacilli</taxon>
        <taxon>Bacillales</taxon>
        <taxon>Alicyclobacillaceae</taxon>
        <taxon>Alicyclobacillus</taxon>
    </lineage>
</organism>
<proteinExistence type="predicted"/>
<evidence type="ECO:0000256" key="1">
    <source>
        <dbReference type="ARBA" id="ARBA00023002"/>
    </source>
</evidence>
<dbReference type="InterPro" id="IPR018170">
    <property type="entry name" value="Aldo/ket_reductase_CS"/>
</dbReference>
<dbReference type="Pfam" id="PF00248">
    <property type="entry name" value="Aldo_ket_red"/>
    <property type="match status" value="1"/>
</dbReference>
<dbReference type="Proteomes" id="UP000184016">
    <property type="component" value="Unassembled WGS sequence"/>
</dbReference>
<sequence>MTMPISRRPLGNSDTFLSAIGLGCWQFSLGKGLVGKFWDVLDKECIQEIVDESLQNGINWFDTAEIYGRGESERALSQALLANGCQPGEVFIASKWWPIGRRASHILSSIQERQECLAPYPIDLYQIHQPYAFSSIRSQMDAMAKLVEKGAIRYVGVSNFNAKQMRIAHQILSKYGIKLVSNQVKYSLLDRRIERNGIMDVAKELKISIIAYSPLEQGLLTGRFHENPSASTTLSGPRKFQGKFKRQNLLTTKPLIDVLRSLTEKYQATVSQLALNWLITAHGETVLAIPGASKVKQARDNAGSLQFQLEPDDIEKIDKISKSIQNR</sequence>
<gene>
    <name evidence="3" type="ORF">SAMN05443507_10459</name>
</gene>
<accession>A0A1M6MHM7</accession>
<dbReference type="GO" id="GO:0016491">
    <property type="term" value="F:oxidoreductase activity"/>
    <property type="evidence" value="ECO:0007669"/>
    <property type="project" value="UniProtKB-KW"/>
</dbReference>
<keyword evidence="1" id="KW-0560">Oxidoreductase</keyword>
<dbReference type="PANTHER" id="PTHR43364">
    <property type="entry name" value="NADH-SPECIFIC METHYLGLYOXAL REDUCTASE-RELATED"/>
    <property type="match status" value="1"/>
</dbReference>
<evidence type="ECO:0000259" key="2">
    <source>
        <dbReference type="Pfam" id="PF00248"/>
    </source>
</evidence>
<protein>
    <submittedName>
        <fullName evidence="3">Predicted oxidoreductase</fullName>
    </submittedName>
</protein>
<dbReference type="PROSITE" id="PS00062">
    <property type="entry name" value="ALDOKETO_REDUCTASE_2"/>
    <property type="match status" value="1"/>
</dbReference>
<dbReference type="PANTHER" id="PTHR43364:SF4">
    <property type="entry name" value="NAD(P)-LINKED OXIDOREDUCTASE SUPERFAMILY PROTEIN"/>
    <property type="match status" value="1"/>
</dbReference>
<dbReference type="EMBL" id="FRAF01000004">
    <property type="protein sequence ID" value="SHJ82886.1"/>
    <property type="molecule type" value="Genomic_DNA"/>
</dbReference>
<dbReference type="STRING" id="1830138.SAMN05443507_10459"/>